<evidence type="ECO:0000313" key="3">
    <source>
        <dbReference type="Proteomes" id="UP000634136"/>
    </source>
</evidence>
<accession>A0A835C8W0</accession>
<gene>
    <name evidence="2" type="ORF">G2W53_016153</name>
</gene>
<name>A0A835C8W0_9FABA</name>
<sequence length="52" mass="5645">MDIDEAGLGLKGFASLEIKMCLRPKSHTTKGRAWDELSKSPPAPRGCFGSRP</sequence>
<dbReference type="EMBL" id="JAAIUW010000005">
    <property type="protein sequence ID" value="KAF7833820.1"/>
    <property type="molecule type" value="Genomic_DNA"/>
</dbReference>
<evidence type="ECO:0000256" key="1">
    <source>
        <dbReference type="SAM" id="MobiDB-lite"/>
    </source>
</evidence>
<dbReference type="AlphaFoldDB" id="A0A835C8W0"/>
<keyword evidence="3" id="KW-1185">Reference proteome</keyword>
<evidence type="ECO:0000313" key="2">
    <source>
        <dbReference type="EMBL" id="KAF7833820.1"/>
    </source>
</evidence>
<dbReference type="Proteomes" id="UP000634136">
    <property type="component" value="Unassembled WGS sequence"/>
</dbReference>
<proteinExistence type="predicted"/>
<comment type="caution">
    <text evidence="2">The sequence shown here is derived from an EMBL/GenBank/DDBJ whole genome shotgun (WGS) entry which is preliminary data.</text>
</comment>
<organism evidence="2 3">
    <name type="scientific">Senna tora</name>
    <dbReference type="NCBI Taxonomy" id="362788"/>
    <lineage>
        <taxon>Eukaryota</taxon>
        <taxon>Viridiplantae</taxon>
        <taxon>Streptophyta</taxon>
        <taxon>Embryophyta</taxon>
        <taxon>Tracheophyta</taxon>
        <taxon>Spermatophyta</taxon>
        <taxon>Magnoliopsida</taxon>
        <taxon>eudicotyledons</taxon>
        <taxon>Gunneridae</taxon>
        <taxon>Pentapetalae</taxon>
        <taxon>rosids</taxon>
        <taxon>fabids</taxon>
        <taxon>Fabales</taxon>
        <taxon>Fabaceae</taxon>
        <taxon>Caesalpinioideae</taxon>
        <taxon>Cassia clade</taxon>
        <taxon>Senna</taxon>
    </lineage>
</organism>
<protein>
    <submittedName>
        <fullName evidence="2">Uncharacterized protein</fullName>
    </submittedName>
</protein>
<reference evidence="2" key="1">
    <citation type="submission" date="2020-09" db="EMBL/GenBank/DDBJ databases">
        <title>Genome-Enabled Discovery of Anthraquinone Biosynthesis in Senna tora.</title>
        <authorList>
            <person name="Kang S.-H."/>
            <person name="Pandey R.P."/>
            <person name="Lee C.-M."/>
            <person name="Sim J.-S."/>
            <person name="Jeong J.-T."/>
            <person name="Choi B.-S."/>
            <person name="Jung M."/>
            <person name="Ginzburg D."/>
            <person name="Zhao K."/>
            <person name="Won S.Y."/>
            <person name="Oh T.-J."/>
            <person name="Yu Y."/>
            <person name="Kim N.-H."/>
            <person name="Lee O.R."/>
            <person name="Lee T.-H."/>
            <person name="Bashyal P."/>
            <person name="Kim T.-S."/>
            <person name="Lee W.-H."/>
            <person name="Kawkins C."/>
            <person name="Kim C.-K."/>
            <person name="Kim J.S."/>
            <person name="Ahn B.O."/>
            <person name="Rhee S.Y."/>
            <person name="Sohng J.K."/>
        </authorList>
    </citation>
    <scope>NUCLEOTIDE SEQUENCE</scope>
    <source>
        <tissue evidence="2">Leaf</tissue>
    </source>
</reference>
<feature type="region of interest" description="Disordered" evidence="1">
    <location>
        <begin position="26"/>
        <end position="52"/>
    </location>
</feature>